<name>A0A914BVB6_9BILA</name>
<dbReference type="GO" id="GO:0050839">
    <property type="term" value="F:cell adhesion molecule binding"/>
    <property type="evidence" value="ECO:0007669"/>
    <property type="project" value="TreeGrafter"/>
</dbReference>
<keyword evidence="6" id="KW-0812">Transmembrane</keyword>
<dbReference type="InterPro" id="IPR013162">
    <property type="entry name" value="CD80_C2-set"/>
</dbReference>
<evidence type="ECO:0000256" key="2">
    <source>
        <dbReference type="ARBA" id="ARBA00023136"/>
    </source>
</evidence>
<dbReference type="InterPro" id="IPR003599">
    <property type="entry name" value="Ig_sub"/>
</dbReference>
<dbReference type="InterPro" id="IPR003598">
    <property type="entry name" value="Ig_sub2"/>
</dbReference>
<sequence length="735" mass="81234">MTNAQRQRIVQGPSNTTARLNETVVLKCQVENQVGAVQWIKNGYGLGSYREIPLFPRYSMVGSASLGEYNLRIVNISLEDDDVFECQIETAQENPGQISKPAKLNVIAEPQAPYFVGMDNSKPVTVVEGKAFELACRSDGGKPAAKLAWVISKDAGGREIINWLGNSAQILQNTKIPRNSKQFQYEAKVAESILLDEDSSLESIVSNLTFVPTQTEDGRYIICLATHDTYGGAVKHASVAMDVSYPPKATIRVDETRSLIRESGQAVLICQIDAKPKTDLSVYWYRNDRIVASNNSRTLVIANLRMEDHLSKISCRVRNAVGDSEALYHLNIAFGPRIMSSPQTKDVQRGGTVTFHCEALGNPEPEIHWARKGTDDVISKGKFLNIDNVQPYHVGQYDCVANVDGFAPAKITNYLHLKGAPMVQFTRNMIRREGDNLVLTCEVRGKPFPKHINWLHEGKILKFEESGGRYQSQDVHRDFGMESKLTILKATSIDYGLYNCTAQNEHGAGSMAAIAEEVGILDQLQNLQIIAGIPATVLLTILTAVICIGLLAYLLFYVCRKICSNKNKGTRFSDEHSDVTIKCEALDGAHFYPDMYGRTEMDTSDIIITKDYVSVPQNNPDLDFLPPPHFVDTFHHQRHYLNPHGISDYAHSDTSARFEPSYGSFTSGHSTPAGIHGLPPPDMYSGVNTNGMLYAKNGLAPLETLTEVATPDTESGPLLVGRDDIRPISRVSTHV</sequence>
<feature type="domain" description="Ig-like" evidence="7">
    <location>
        <begin position="7"/>
        <end position="99"/>
    </location>
</feature>
<evidence type="ECO:0000313" key="9">
    <source>
        <dbReference type="WBParaSite" id="ACRNAN_Path_1078.g4128.t1"/>
    </source>
</evidence>
<keyword evidence="5" id="KW-0393">Immunoglobulin domain</keyword>
<dbReference type="Pfam" id="PF07679">
    <property type="entry name" value="I-set"/>
    <property type="match status" value="1"/>
</dbReference>
<evidence type="ECO:0000256" key="3">
    <source>
        <dbReference type="ARBA" id="ARBA00023157"/>
    </source>
</evidence>
<dbReference type="PANTHER" id="PTHR11640">
    <property type="entry name" value="NEPHRIN"/>
    <property type="match status" value="1"/>
</dbReference>
<keyword evidence="6" id="KW-1133">Transmembrane helix</keyword>
<dbReference type="PROSITE" id="PS50835">
    <property type="entry name" value="IG_LIKE"/>
    <property type="match status" value="5"/>
</dbReference>
<accession>A0A914BVB6</accession>
<dbReference type="Pfam" id="PF13927">
    <property type="entry name" value="Ig_3"/>
    <property type="match status" value="2"/>
</dbReference>
<evidence type="ECO:0000256" key="1">
    <source>
        <dbReference type="ARBA" id="ARBA00004479"/>
    </source>
</evidence>
<dbReference type="SMART" id="SM00409">
    <property type="entry name" value="IG"/>
    <property type="match status" value="5"/>
</dbReference>
<dbReference type="InterPro" id="IPR036179">
    <property type="entry name" value="Ig-like_dom_sf"/>
</dbReference>
<dbReference type="SMART" id="SM00408">
    <property type="entry name" value="IGc2"/>
    <property type="match status" value="4"/>
</dbReference>
<keyword evidence="2 6" id="KW-0472">Membrane</keyword>
<evidence type="ECO:0000313" key="8">
    <source>
        <dbReference type="Proteomes" id="UP000887540"/>
    </source>
</evidence>
<feature type="domain" description="Ig-like" evidence="7">
    <location>
        <begin position="421"/>
        <end position="515"/>
    </location>
</feature>
<dbReference type="GO" id="GO:0098609">
    <property type="term" value="P:cell-cell adhesion"/>
    <property type="evidence" value="ECO:0007669"/>
    <property type="project" value="TreeGrafter"/>
</dbReference>
<feature type="transmembrane region" description="Helical" evidence="6">
    <location>
        <begin position="533"/>
        <end position="558"/>
    </location>
</feature>
<reference evidence="9" key="1">
    <citation type="submission" date="2022-11" db="UniProtKB">
        <authorList>
            <consortium name="WormBaseParasite"/>
        </authorList>
    </citation>
    <scope>IDENTIFICATION</scope>
</reference>
<proteinExistence type="predicted"/>
<dbReference type="GO" id="GO:0005911">
    <property type="term" value="C:cell-cell junction"/>
    <property type="evidence" value="ECO:0007669"/>
    <property type="project" value="TreeGrafter"/>
</dbReference>
<keyword evidence="3" id="KW-1015">Disulfide bond</keyword>
<feature type="domain" description="Ig-like" evidence="7">
    <location>
        <begin position="113"/>
        <end position="240"/>
    </location>
</feature>
<dbReference type="CDD" id="cd00096">
    <property type="entry name" value="Ig"/>
    <property type="match status" value="2"/>
</dbReference>
<dbReference type="InterPro" id="IPR051275">
    <property type="entry name" value="Cell_adhesion_signaling"/>
</dbReference>
<dbReference type="WBParaSite" id="ACRNAN_Path_1078.g4128.t1">
    <property type="protein sequence ID" value="ACRNAN_Path_1078.g4128.t1"/>
    <property type="gene ID" value="ACRNAN_Path_1078.g4128"/>
</dbReference>
<evidence type="ECO:0000259" key="7">
    <source>
        <dbReference type="PROSITE" id="PS50835"/>
    </source>
</evidence>
<comment type="subcellular location">
    <subcellularLocation>
        <location evidence="1">Membrane</location>
        <topology evidence="1">Single-pass type I membrane protein</topology>
    </subcellularLocation>
</comment>
<evidence type="ECO:0000256" key="5">
    <source>
        <dbReference type="ARBA" id="ARBA00023319"/>
    </source>
</evidence>
<dbReference type="Proteomes" id="UP000887540">
    <property type="component" value="Unplaced"/>
</dbReference>
<dbReference type="InterPro" id="IPR013783">
    <property type="entry name" value="Ig-like_fold"/>
</dbReference>
<protein>
    <submittedName>
        <fullName evidence="9">Ig-like domain-containing protein</fullName>
    </submittedName>
</protein>
<organism evidence="8 9">
    <name type="scientific">Acrobeloides nanus</name>
    <dbReference type="NCBI Taxonomy" id="290746"/>
    <lineage>
        <taxon>Eukaryota</taxon>
        <taxon>Metazoa</taxon>
        <taxon>Ecdysozoa</taxon>
        <taxon>Nematoda</taxon>
        <taxon>Chromadorea</taxon>
        <taxon>Rhabditida</taxon>
        <taxon>Tylenchina</taxon>
        <taxon>Cephalobomorpha</taxon>
        <taxon>Cephaloboidea</taxon>
        <taxon>Cephalobidae</taxon>
        <taxon>Acrobeloides</taxon>
    </lineage>
</organism>
<dbReference type="AlphaFoldDB" id="A0A914BVB6"/>
<dbReference type="PANTHER" id="PTHR11640:SF31">
    <property type="entry name" value="IRREGULAR CHIASM C-ROUGHEST PROTEIN-RELATED"/>
    <property type="match status" value="1"/>
</dbReference>
<feature type="domain" description="Ig-like" evidence="7">
    <location>
        <begin position="336"/>
        <end position="412"/>
    </location>
</feature>
<dbReference type="InterPro" id="IPR013098">
    <property type="entry name" value="Ig_I-set"/>
</dbReference>
<dbReference type="Pfam" id="PF08205">
    <property type="entry name" value="C2-set_2"/>
    <property type="match status" value="1"/>
</dbReference>
<dbReference type="GO" id="GO:0005886">
    <property type="term" value="C:plasma membrane"/>
    <property type="evidence" value="ECO:0007669"/>
    <property type="project" value="TreeGrafter"/>
</dbReference>
<dbReference type="Gene3D" id="2.60.40.10">
    <property type="entry name" value="Immunoglobulins"/>
    <property type="match status" value="5"/>
</dbReference>
<evidence type="ECO:0000256" key="4">
    <source>
        <dbReference type="ARBA" id="ARBA00023180"/>
    </source>
</evidence>
<dbReference type="InterPro" id="IPR007110">
    <property type="entry name" value="Ig-like_dom"/>
</dbReference>
<evidence type="ECO:0000256" key="6">
    <source>
        <dbReference type="SAM" id="Phobius"/>
    </source>
</evidence>
<keyword evidence="8" id="KW-1185">Reference proteome</keyword>
<feature type="domain" description="Ig-like" evidence="7">
    <location>
        <begin position="247"/>
        <end position="333"/>
    </location>
</feature>
<dbReference type="SUPFAM" id="SSF48726">
    <property type="entry name" value="Immunoglobulin"/>
    <property type="match status" value="5"/>
</dbReference>
<keyword evidence="4" id="KW-0325">Glycoprotein</keyword>